<dbReference type="Proteomes" id="UP000050164">
    <property type="component" value="Unassembled WGS sequence"/>
</dbReference>
<accession>A0A655AQQ1</accession>
<protein>
    <submittedName>
        <fullName evidence="1">Uncharacterized protein</fullName>
    </submittedName>
</protein>
<dbReference type="EMBL" id="CNFT01002360">
    <property type="protein sequence ID" value="CKU19599.1"/>
    <property type="molecule type" value="Genomic_DNA"/>
</dbReference>
<dbReference type="AlphaFoldDB" id="A0A655AQQ1"/>
<evidence type="ECO:0000313" key="2">
    <source>
        <dbReference type="Proteomes" id="UP000050164"/>
    </source>
</evidence>
<organism evidence="1 2">
    <name type="scientific">Mycobacterium tuberculosis</name>
    <dbReference type="NCBI Taxonomy" id="1773"/>
    <lineage>
        <taxon>Bacteria</taxon>
        <taxon>Bacillati</taxon>
        <taxon>Actinomycetota</taxon>
        <taxon>Actinomycetes</taxon>
        <taxon>Mycobacteriales</taxon>
        <taxon>Mycobacteriaceae</taxon>
        <taxon>Mycobacterium</taxon>
        <taxon>Mycobacterium tuberculosis complex</taxon>
    </lineage>
</organism>
<evidence type="ECO:0000313" key="1">
    <source>
        <dbReference type="EMBL" id="CKU19599.1"/>
    </source>
</evidence>
<reference evidence="1 2" key="1">
    <citation type="submission" date="2015-03" db="EMBL/GenBank/DDBJ databases">
        <authorList>
            <consortium name="Pathogen Informatics"/>
        </authorList>
    </citation>
    <scope>NUCLEOTIDE SEQUENCE [LARGE SCALE GENOMIC DNA]</scope>
    <source>
        <strain evidence="1 2">Bir 185</strain>
    </source>
</reference>
<name>A0A655AQQ1_MYCTX</name>
<gene>
    <name evidence="1" type="ORF">ERS027659_05103</name>
</gene>
<proteinExistence type="predicted"/>
<sequence length="37" mass="3444">MVGAAAAALAALSAEPIPATSEATDISASGATITNDI</sequence>